<dbReference type="STRING" id="28134.SAMN05444288_0977"/>
<feature type="chain" id="PRO_5003224222" description="DUF3887 domain-containing protein" evidence="1">
    <location>
        <begin position="25"/>
        <end position="125"/>
    </location>
</feature>
<dbReference type="AlphaFoldDB" id="E7RSU0"/>
<evidence type="ECO:0000256" key="1">
    <source>
        <dbReference type="SAM" id="SignalP"/>
    </source>
</evidence>
<dbReference type="EMBL" id="AEPE02000006">
    <property type="protein sequence ID" value="EFZ36291.1"/>
    <property type="molecule type" value="Genomic_DNA"/>
</dbReference>
<evidence type="ECO:0008006" key="4">
    <source>
        <dbReference type="Google" id="ProtNLM"/>
    </source>
</evidence>
<proteinExistence type="predicted"/>
<feature type="signal peptide" evidence="1">
    <location>
        <begin position="1"/>
        <end position="24"/>
    </location>
</feature>
<keyword evidence="1" id="KW-0732">Signal</keyword>
<accession>E7RSU0</accession>
<organism evidence="2 3">
    <name type="scientific">Hoylesella oralis ATCC 33269</name>
    <dbReference type="NCBI Taxonomy" id="873533"/>
    <lineage>
        <taxon>Bacteria</taxon>
        <taxon>Pseudomonadati</taxon>
        <taxon>Bacteroidota</taxon>
        <taxon>Bacteroidia</taxon>
        <taxon>Bacteroidales</taxon>
        <taxon>Prevotellaceae</taxon>
        <taxon>Hoylesella</taxon>
    </lineage>
</organism>
<reference evidence="2" key="1">
    <citation type="submission" date="2011-01" db="EMBL/GenBank/DDBJ databases">
        <authorList>
            <person name="Muzny D."/>
            <person name="Qin X."/>
            <person name="Buhay C."/>
            <person name="Dugan-Rocha S."/>
            <person name="Ding Y."/>
            <person name="Chen G."/>
            <person name="Hawes A."/>
            <person name="Holder M."/>
            <person name="Jhangiani S."/>
            <person name="Johnson A."/>
            <person name="Khan Z."/>
            <person name="Li Z."/>
            <person name="Liu W."/>
            <person name="Liu X."/>
            <person name="Perez L."/>
            <person name="Shen H."/>
            <person name="Wang Q."/>
            <person name="Watt J."/>
            <person name="Xi L."/>
            <person name="Xin Y."/>
            <person name="Zhou J."/>
            <person name="Deng J."/>
            <person name="Jiang H."/>
            <person name="Liu Y."/>
            <person name="Qu J."/>
            <person name="Song X.-Z."/>
            <person name="Zhang L."/>
            <person name="Villasana D."/>
            <person name="Johnson A."/>
            <person name="Liu J."/>
            <person name="Liyanage D."/>
            <person name="Lorensuhewa L."/>
            <person name="Robinson T."/>
            <person name="Song A."/>
            <person name="Song B.-B."/>
            <person name="Dinh H."/>
            <person name="Thornton R."/>
            <person name="Coyle M."/>
            <person name="Francisco L."/>
            <person name="Jackson L."/>
            <person name="Javaid M."/>
            <person name="Korchina V."/>
            <person name="Kovar C."/>
            <person name="Mata R."/>
            <person name="Mathew T."/>
            <person name="Ngo R."/>
            <person name="Nguyen L."/>
            <person name="Nguyen N."/>
            <person name="Okwuonu G."/>
            <person name="Ongeri F."/>
            <person name="Pham C."/>
            <person name="Simmons D."/>
            <person name="Wilczek-Boney K."/>
            <person name="Hale W."/>
            <person name="Jakkamsetti A."/>
            <person name="Pham P."/>
            <person name="Ruth R."/>
            <person name="San Lucas F."/>
            <person name="Warren J."/>
            <person name="Zhang J."/>
            <person name="Zhao Z."/>
            <person name="Zhou C."/>
            <person name="Zhu D."/>
            <person name="Lee S."/>
            <person name="Bess C."/>
            <person name="Blankenburg K."/>
            <person name="Forbes L."/>
            <person name="Fu Q."/>
            <person name="Gubbala S."/>
            <person name="Hirani K."/>
            <person name="Jayaseelan J.C."/>
            <person name="Lara F."/>
            <person name="Munidasa M."/>
            <person name="Palculict T."/>
            <person name="Patil S."/>
            <person name="Pu L.-L."/>
            <person name="Saada N."/>
            <person name="Tang L."/>
            <person name="Weissenberger G."/>
            <person name="Zhu Y."/>
            <person name="Hemphill L."/>
            <person name="Shang Y."/>
            <person name="Youmans B."/>
            <person name="Ayvaz T."/>
            <person name="Ross M."/>
            <person name="Santibanez J."/>
            <person name="Aqrawi P."/>
            <person name="Gross S."/>
            <person name="Joshi V."/>
            <person name="Fowler G."/>
            <person name="Nazareth L."/>
            <person name="Reid J."/>
            <person name="Worley K."/>
            <person name="Petrosino J."/>
            <person name="Highlander S."/>
            <person name="Gibbs R."/>
        </authorList>
    </citation>
    <scope>NUCLEOTIDE SEQUENCE [LARGE SCALE GENOMIC DNA]</scope>
    <source>
        <strain evidence="2">ATCC 33269</strain>
    </source>
</reference>
<evidence type="ECO:0000313" key="3">
    <source>
        <dbReference type="Proteomes" id="UP000005580"/>
    </source>
</evidence>
<evidence type="ECO:0000313" key="2">
    <source>
        <dbReference type="EMBL" id="EFZ36291.1"/>
    </source>
</evidence>
<dbReference type="RefSeq" id="WP_004370594.1">
    <property type="nucleotide sequence ID" value="NZ_GL833119.1"/>
</dbReference>
<keyword evidence="3" id="KW-1185">Reference proteome</keyword>
<comment type="caution">
    <text evidence="2">The sequence shown here is derived from an EMBL/GenBank/DDBJ whole genome shotgun (WGS) entry which is preliminary data.</text>
</comment>
<name>E7RSU0_9BACT</name>
<dbReference type="PROSITE" id="PS51257">
    <property type="entry name" value="PROKAR_LIPOPROTEIN"/>
    <property type="match status" value="1"/>
</dbReference>
<sequence length="125" mass="14421">MKKSIFLSSVFLSLLLISCGQKHDAEKLISNFLDNNLVDNDIREKTFSDIDSTFYINDSIVNAMRTNARTNRLVKKEAQYGTEKVSGKLLFMSVKYRKNDGTMQKFTFYMDPELEEIVAFKQDAI</sequence>
<dbReference type="HOGENOM" id="CLU_146697_0_0_10"/>
<gene>
    <name evidence="2" type="ORF">HMPREF0663_12358</name>
</gene>
<dbReference type="Proteomes" id="UP000005580">
    <property type="component" value="Unassembled WGS sequence"/>
</dbReference>
<protein>
    <recommendedName>
        <fullName evidence="4">DUF3887 domain-containing protein</fullName>
    </recommendedName>
</protein>